<sequence length="486" mass="50072">MNDAHAAPTPSSDQDPVTPGGTPQVGPGRVPRRQVVSWALWDWATQPFNTVVTTFVFTALYLTTDAFLQPEVAALADTDPVKERALAGLTSGLGVWIAVGGLLIALLAPVLGRRADVDGRRKAWLGGATIVLVACMFGLGLVRADPAYFVLGAALISVGSVASEIAGVNYNAMLVQVSTPRTVGKVSGLGWGLGYVGGIVALVIVVVATAFDWWGMPTDDGLAFRVIAVGCGVWAVAFGWPLFRDVPEAPAAAGRAKVGFFASYAELVRDIVELWRTSRETVGFLLASAVYRDGLSAVFTFGAVIAAASFGFGDNAVLAFGIVANLLAGVSTILAGRLDDRIGPRAVIIGSLSGLILCGLVVVALHDAGPVVFWVAGLLLTCFVGPAQAASRSLLARVSPAGRESEIFGLYATTGRAASFMAPTLWAVIIAATGATIWGVLGIIAVLVVGLVLMVVVTAPRRVRGPAGRGPAGRGPAHRGGAATRP</sequence>
<evidence type="ECO:0000313" key="9">
    <source>
        <dbReference type="EMBL" id="MCA5894676.1"/>
    </source>
</evidence>
<feature type="domain" description="Major facilitator superfamily (MFS) profile" evidence="8">
    <location>
        <begin position="51"/>
        <end position="462"/>
    </location>
</feature>
<dbReference type="RefSeq" id="WP_225566410.1">
    <property type="nucleotide sequence ID" value="NZ_JAIXCQ010000012.1"/>
</dbReference>
<evidence type="ECO:0000256" key="7">
    <source>
        <dbReference type="SAM" id="Phobius"/>
    </source>
</evidence>
<name>A0ABS7ZI13_9MICO</name>
<dbReference type="PANTHER" id="PTHR23519">
    <property type="entry name" value="AUTOPHAGY-RELATED PROTEIN 22"/>
    <property type="match status" value="1"/>
</dbReference>
<evidence type="ECO:0000256" key="1">
    <source>
        <dbReference type="ARBA" id="ARBA00004651"/>
    </source>
</evidence>
<reference evidence="9 10" key="1">
    <citation type="submission" date="2021-09" db="EMBL/GenBank/DDBJ databases">
        <title>Isoptericola luteus sp. nov., a novel bacterium isolated from Harbin, the capital city of Heilongjiang province.</title>
        <authorList>
            <person name="Li J."/>
        </authorList>
    </citation>
    <scope>NUCLEOTIDE SEQUENCE [LARGE SCALE GENOMIC DNA]</scope>
    <source>
        <strain evidence="9 10">NEAU-Y5</strain>
    </source>
</reference>
<evidence type="ECO:0000256" key="2">
    <source>
        <dbReference type="ARBA" id="ARBA00022448"/>
    </source>
</evidence>
<feature type="region of interest" description="Disordered" evidence="6">
    <location>
        <begin position="465"/>
        <end position="486"/>
    </location>
</feature>
<evidence type="ECO:0000259" key="8">
    <source>
        <dbReference type="PROSITE" id="PS50850"/>
    </source>
</evidence>
<dbReference type="PROSITE" id="PS50850">
    <property type="entry name" value="MFS"/>
    <property type="match status" value="1"/>
</dbReference>
<feature type="transmembrane region" description="Helical" evidence="7">
    <location>
        <begin position="316"/>
        <end position="334"/>
    </location>
</feature>
<dbReference type="EMBL" id="JAIXCQ010000012">
    <property type="protein sequence ID" value="MCA5894676.1"/>
    <property type="molecule type" value="Genomic_DNA"/>
</dbReference>
<keyword evidence="2" id="KW-0813">Transport</keyword>
<feature type="transmembrane region" description="Helical" evidence="7">
    <location>
        <begin position="189"/>
        <end position="211"/>
    </location>
</feature>
<evidence type="ECO:0000313" key="10">
    <source>
        <dbReference type="Proteomes" id="UP001319870"/>
    </source>
</evidence>
<feature type="transmembrane region" description="Helical" evidence="7">
    <location>
        <begin position="371"/>
        <end position="395"/>
    </location>
</feature>
<organism evidence="9 10">
    <name type="scientific">Isoptericola luteus</name>
    <dbReference type="NCBI Taxonomy" id="2879484"/>
    <lineage>
        <taxon>Bacteria</taxon>
        <taxon>Bacillati</taxon>
        <taxon>Actinomycetota</taxon>
        <taxon>Actinomycetes</taxon>
        <taxon>Micrococcales</taxon>
        <taxon>Promicromonosporaceae</taxon>
        <taxon>Isoptericola</taxon>
    </lineage>
</organism>
<feature type="transmembrane region" description="Helical" evidence="7">
    <location>
        <begin position="284"/>
        <end position="310"/>
    </location>
</feature>
<keyword evidence="10" id="KW-1185">Reference proteome</keyword>
<accession>A0ABS7ZI13</accession>
<protein>
    <submittedName>
        <fullName evidence="9">MFS transporter</fullName>
    </submittedName>
</protein>
<feature type="transmembrane region" description="Helical" evidence="7">
    <location>
        <begin position="437"/>
        <end position="459"/>
    </location>
</feature>
<feature type="transmembrane region" description="Helical" evidence="7">
    <location>
        <begin position="93"/>
        <end position="111"/>
    </location>
</feature>
<dbReference type="Gene3D" id="1.20.1250.20">
    <property type="entry name" value="MFS general substrate transporter like domains"/>
    <property type="match status" value="1"/>
</dbReference>
<dbReference type="InterPro" id="IPR020846">
    <property type="entry name" value="MFS_dom"/>
</dbReference>
<dbReference type="InterPro" id="IPR050495">
    <property type="entry name" value="ATG22/LtaA_families"/>
</dbReference>
<keyword evidence="4 7" id="KW-1133">Transmembrane helix</keyword>
<dbReference type="Proteomes" id="UP001319870">
    <property type="component" value="Unassembled WGS sequence"/>
</dbReference>
<feature type="compositionally biased region" description="Low complexity" evidence="6">
    <location>
        <begin position="16"/>
        <end position="29"/>
    </location>
</feature>
<comment type="caution">
    <text evidence="9">The sequence shown here is derived from an EMBL/GenBank/DDBJ whole genome shotgun (WGS) entry which is preliminary data.</text>
</comment>
<evidence type="ECO:0000256" key="6">
    <source>
        <dbReference type="SAM" id="MobiDB-lite"/>
    </source>
</evidence>
<keyword evidence="3 7" id="KW-0812">Transmembrane</keyword>
<proteinExistence type="predicted"/>
<feature type="transmembrane region" description="Helical" evidence="7">
    <location>
        <begin position="407"/>
        <end position="431"/>
    </location>
</feature>
<evidence type="ECO:0000256" key="3">
    <source>
        <dbReference type="ARBA" id="ARBA00022692"/>
    </source>
</evidence>
<feature type="transmembrane region" description="Helical" evidence="7">
    <location>
        <begin position="346"/>
        <end position="365"/>
    </location>
</feature>
<evidence type="ECO:0000256" key="4">
    <source>
        <dbReference type="ARBA" id="ARBA00022989"/>
    </source>
</evidence>
<feature type="transmembrane region" description="Helical" evidence="7">
    <location>
        <begin position="123"/>
        <end position="142"/>
    </location>
</feature>
<dbReference type="Pfam" id="PF11700">
    <property type="entry name" value="ATG22"/>
    <property type="match status" value="1"/>
</dbReference>
<dbReference type="InterPro" id="IPR036259">
    <property type="entry name" value="MFS_trans_sf"/>
</dbReference>
<comment type="subcellular location">
    <subcellularLocation>
        <location evidence="1">Cell membrane</location>
        <topology evidence="1">Multi-pass membrane protein</topology>
    </subcellularLocation>
</comment>
<keyword evidence="5 7" id="KW-0472">Membrane</keyword>
<dbReference type="InterPro" id="IPR024671">
    <property type="entry name" value="Atg22-like"/>
</dbReference>
<gene>
    <name evidence="9" type="ORF">LEP48_15155</name>
</gene>
<feature type="transmembrane region" description="Helical" evidence="7">
    <location>
        <begin position="148"/>
        <end position="168"/>
    </location>
</feature>
<evidence type="ECO:0000256" key="5">
    <source>
        <dbReference type="ARBA" id="ARBA00023136"/>
    </source>
</evidence>
<feature type="region of interest" description="Disordered" evidence="6">
    <location>
        <begin position="1"/>
        <end position="29"/>
    </location>
</feature>
<feature type="transmembrane region" description="Helical" evidence="7">
    <location>
        <begin position="223"/>
        <end position="243"/>
    </location>
</feature>
<dbReference type="SUPFAM" id="SSF103473">
    <property type="entry name" value="MFS general substrate transporter"/>
    <property type="match status" value="1"/>
</dbReference>
<dbReference type="PANTHER" id="PTHR23519:SF1">
    <property type="entry name" value="AUTOPHAGY-RELATED PROTEIN 22"/>
    <property type="match status" value="1"/>
</dbReference>